<evidence type="ECO:0000313" key="4">
    <source>
        <dbReference type="EMBL" id="APT93312.1"/>
    </source>
</evidence>
<keyword evidence="5" id="KW-1185">Reference proteome</keyword>
<dbReference type="OrthoDB" id="3404294at2"/>
<evidence type="ECO:0000256" key="1">
    <source>
        <dbReference type="ARBA" id="ARBA00001946"/>
    </source>
</evidence>
<dbReference type="PANTHER" id="PTHR43046">
    <property type="entry name" value="GDP-MANNOSE MANNOSYL HYDROLASE"/>
    <property type="match status" value="1"/>
</dbReference>
<dbReference type="InterPro" id="IPR020084">
    <property type="entry name" value="NUDIX_hydrolase_CS"/>
</dbReference>
<dbReference type="KEGG" id="cpho:CPHO_10885"/>
<dbReference type="Gene3D" id="3.90.79.10">
    <property type="entry name" value="Nucleoside Triphosphate Pyrophosphohydrolase"/>
    <property type="match status" value="1"/>
</dbReference>
<keyword evidence="2 4" id="KW-0378">Hydrolase</keyword>
<dbReference type="PROSITE" id="PS00893">
    <property type="entry name" value="NUDIX_BOX"/>
    <property type="match status" value="1"/>
</dbReference>
<protein>
    <submittedName>
        <fullName evidence="4">NTP pyrophosphohydrolase</fullName>
    </submittedName>
</protein>
<dbReference type="EMBL" id="CP009249">
    <property type="protein sequence ID" value="APT93312.1"/>
    <property type="molecule type" value="Genomic_DNA"/>
</dbReference>
<dbReference type="RefSeq" id="WP_075735753.1">
    <property type="nucleotide sequence ID" value="NZ_CP009249.1"/>
</dbReference>
<dbReference type="PANTHER" id="PTHR43046:SF2">
    <property type="entry name" value="8-OXO-DGTP DIPHOSPHATASE-RELATED"/>
    <property type="match status" value="1"/>
</dbReference>
<organism evidence="4 5">
    <name type="scientific">Corynebacterium phocae</name>
    <dbReference type="NCBI Taxonomy" id="161895"/>
    <lineage>
        <taxon>Bacteria</taxon>
        <taxon>Bacillati</taxon>
        <taxon>Actinomycetota</taxon>
        <taxon>Actinomycetes</taxon>
        <taxon>Mycobacteriales</taxon>
        <taxon>Corynebacteriaceae</taxon>
        <taxon>Corynebacterium</taxon>
    </lineage>
</organism>
<dbReference type="InterPro" id="IPR000086">
    <property type="entry name" value="NUDIX_hydrolase_dom"/>
</dbReference>
<dbReference type="Proteomes" id="UP000185491">
    <property type="component" value="Chromosome"/>
</dbReference>
<dbReference type="AlphaFoldDB" id="A0A1L7D5U5"/>
<comment type="cofactor">
    <cofactor evidence="1">
        <name>Mg(2+)</name>
        <dbReference type="ChEBI" id="CHEBI:18420"/>
    </cofactor>
</comment>
<feature type="domain" description="Nudix hydrolase" evidence="3">
    <location>
        <begin position="25"/>
        <end position="160"/>
    </location>
</feature>
<evidence type="ECO:0000259" key="3">
    <source>
        <dbReference type="PROSITE" id="PS51462"/>
    </source>
</evidence>
<name>A0A1L7D5U5_9CORY</name>
<proteinExistence type="predicted"/>
<evidence type="ECO:0000256" key="2">
    <source>
        <dbReference type="ARBA" id="ARBA00022801"/>
    </source>
</evidence>
<dbReference type="STRING" id="161895.CPHO_10885"/>
<dbReference type="SUPFAM" id="SSF55811">
    <property type="entry name" value="Nudix"/>
    <property type="match status" value="1"/>
</dbReference>
<evidence type="ECO:0000313" key="5">
    <source>
        <dbReference type="Proteomes" id="UP000185491"/>
    </source>
</evidence>
<dbReference type="Pfam" id="PF00293">
    <property type="entry name" value="NUDIX"/>
    <property type="match status" value="1"/>
</dbReference>
<sequence>MTGKGTQRGSGDGWAKGPGDTKVWGLFGAAGLFLVAGGENPRVLLQHRAAWTNLGDTWGIPGGAVDREETAVEGALRETFEECGIDPQVPEVLTSMVTAGPFPGDDWTYTTVIARVPEPVDTQANEESYELRWVELSQLKDVLSGGGPDEELVLLEPFRKSLPRVLAVAEGLLAQ</sequence>
<dbReference type="GO" id="GO:0016787">
    <property type="term" value="F:hydrolase activity"/>
    <property type="evidence" value="ECO:0007669"/>
    <property type="project" value="UniProtKB-KW"/>
</dbReference>
<dbReference type="InterPro" id="IPR015797">
    <property type="entry name" value="NUDIX_hydrolase-like_dom_sf"/>
</dbReference>
<reference evidence="4 5" key="1">
    <citation type="submission" date="2014-08" db="EMBL/GenBank/DDBJ databases">
        <title>Complete genome sequence of Corynebacterium phocae M408/89/1(T)(=DSM 44612(T)), isolated from the common seal (Phoca vitulina).</title>
        <authorList>
            <person name="Ruckert C."/>
            <person name="Albersmeier A."/>
            <person name="Winkler A."/>
            <person name="Kalinowski J."/>
        </authorList>
    </citation>
    <scope>NUCLEOTIDE SEQUENCE [LARGE SCALE GENOMIC DNA]</scope>
    <source>
        <strain evidence="4 5">M408/89/1</strain>
    </source>
</reference>
<gene>
    <name evidence="4" type="ORF">CPHO_10885</name>
</gene>
<accession>A0A1L7D5U5</accession>
<dbReference type="PROSITE" id="PS51462">
    <property type="entry name" value="NUDIX"/>
    <property type="match status" value="1"/>
</dbReference>